<dbReference type="RefSeq" id="WP_131814156.1">
    <property type="nucleotide sequence ID" value="NZ_HG322954.1"/>
</dbReference>
<name>A0A7X6MVW7_9MYCO</name>
<dbReference type="EMBL" id="JAAXPJ010000015">
    <property type="protein sequence ID" value="NKZ15016.1"/>
    <property type="molecule type" value="Genomic_DNA"/>
</dbReference>
<gene>
    <name evidence="3" type="ORF">HGA11_29005</name>
</gene>
<protein>
    <submittedName>
        <fullName evidence="3">Helix-turn-helix transcriptional regulator</fullName>
    </submittedName>
</protein>
<accession>A0A7X6MVW7</accession>
<sequence>MEAPQDGPARLDWYVRRRLTEKRMTFTELAKRAGLSRSTFYKAVRNSRGLRPETIAQLDEALEWPSGACAHILNGGDPPPQPPRGNEQARVEARLQCVERQLAALWDAVARIDPTTRVRNAC</sequence>
<dbReference type="SUPFAM" id="SSF47413">
    <property type="entry name" value="lambda repressor-like DNA-binding domains"/>
    <property type="match status" value="1"/>
</dbReference>
<dbReference type="Pfam" id="PF13443">
    <property type="entry name" value="HTH_26"/>
    <property type="match status" value="1"/>
</dbReference>
<dbReference type="PROSITE" id="PS50943">
    <property type="entry name" value="HTH_CROC1"/>
    <property type="match status" value="1"/>
</dbReference>
<dbReference type="CDD" id="cd00093">
    <property type="entry name" value="HTH_XRE"/>
    <property type="match status" value="1"/>
</dbReference>
<dbReference type="Proteomes" id="UP000518188">
    <property type="component" value="Unassembled WGS sequence"/>
</dbReference>
<evidence type="ECO:0000313" key="4">
    <source>
        <dbReference type="Proteomes" id="UP000518188"/>
    </source>
</evidence>
<evidence type="ECO:0000256" key="1">
    <source>
        <dbReference type="SAM" id="MobiDB-lite"/>
    </source>
</evidence>
<comment type="caution">
    <text evidence="3">The sequence shown here is derived from an EMBL/GenBank/DDBJ whole genome shotgun (WGS) entry which is preliminary data.</text>
</comment>
<reference evidence="3 4" key="1">
    <citation type="submission" date="2020-04" db="EMBL/GenBank/DDBJ databases">
        <title>MicrobeNet Type strains.</title>
        <authorList>
            <person name="Nicholson A.C."/>
        </authorList>
    </citation>
    <scope>NUCLEOTIDE SEQUENCE [LARGE SCALE GENOMIC DNA]</scope>
    <source>
        <strain evidence="3 4">ATCC 700731</strain>
    </source>
</reference>
<organism evidence="3 4">
    <name type="scientific">Mycolicibacterium septicum DSM 44393</name>
    <dbReference type="NCBI Taxonomy" id="1341646"/>
    <lineage>
        <taxon>Bacteria</taxon>
        <taxon>Bacillati</taxon>
        <taxon>Actinomycetota</taxon>
        <taxon>Actinomycetes</taxon>
        <taxon>Mycobacteriales</taxon>
        <taxon>Mycobacteriaceae</taxon>
        <taxon>Mycolicibacterium</taxon>
    </lineage>
</organism>
<feature type="region of interest" description="Disordered" evidence="1">
    <location>
        <begin position="69"/>
        <end position="89"/>
    </location>
</feature>
<feature type="domain" description="HTH cro/C1-type" evidence="2">
    <location>
        <begin position="15"/>
        <end position="69"/>
    </location>
</feature>
<evidence type="ECO:0000259" key="2">
    <source>
        <dbReference type="PROSITE" id="PS50943"/>
    </source>
</evidence>
<dbReference type="Gene3D" id="1.10.260.40">
    <property type="entry name" value="lambda repressor-like DNA-binding domains"/>
    <property type="match status" value="1"/>
</dbReference>
<evidence type="ECO:0000313" key="3">
    <source>
        <dbReference type="EMBL" id="NKZ15016.1"/>
    </source>
</evidence>
<proteinExistence type="predicted"/>
<dbReference type="GO" id="GO:0003677">
    <property type="term" value="F:DNA binding"/>
    <property type="evidence" value="ECO:0007669"/>
    <property type="project" value="InterPro"/>
</dbReference>
<dbReference type="InterPro" id="IPR010982">
    <property type="entry name" value="Lambda_DNA-bd_dom_sf"/>
</dbReference>
<dbReference type="AlphaFoldDB" id="A0A7X6MVW7"/>
<dbReference type="InterPro" id="IPR001387">
    <property type="entry name" value="Cro/C1-type_HTH"/>
</dbReference>